<dbReference type="InterPro" id="IPR029071">
    <property type="entry name" value="Ubiquitin-like_domsf"/>
</dbReference>
<dbReference type="SMR" id="A2FDZ6"/>
<dbReference type="InParanoid" id="A2FDZ6"/>
<evidence type="ECO:0000259" key="1">
    <source>
        <dbReference type="PROSITE" id="PS50053"/>
    </source>
</evidence>
<dbReference type="SUPFAM" id="SSF54236">
    <property type="entry name" value="Ubiquitin-like"/>
    <property type="match status" value="1"/>
</dbReference>
<gene>
    <name evidence="2" type="ORF">TVAG_390820</name>
</gene>
<evidence type="ECO:0000313" key="2">
    <source>
        <dbReference type="EMBL" id="EAX96875.1"/>
    </source>
</evidence>
<accession>A2FDZ6</accession>
<reference evidence="2" key="1">
    <citation type="submission" date="2006-10" db="EMBL/GenBank/DDBJ databases">
        <authorList>
            <person name="Amadeo P."/>
            <person name="Zhao Q."/>
            <person name="Wortman J."/>
            <person name="Fraser-Liggett C."/>
            <person name="Carlton J."/>
        </authorList>
    </citation>
    <scope>NUCLEOTIDE SEQUENCE</scope>
    <source>
        <strain evidence="2">G3</strain>
    </source>
</reference>
<dbReference type="Proteomes" id="UP000001542">
    <property type="component" value="Unassembled WGS sequence"/>
</dbReference>
<dbReference type="OrthoDB" id="417450at2759"/>
<dbReference type="AlphaFoldDB" id="A2FDZ6"/>
<dbReference type="Pfam" id="PF25343">
    <property type="entry name" value="PH_UBFD1_C"/>
    <property type="match status" value="1"/>
</dbReference>
<dbReference type="PROSITE" id="PS50053">
    <property type="entry name" value="UBIQUITIN_2"/>
    <property type="match status" value="1"/>
</dbReference>
<sequence length="214" mass="24245">MDIKVKYKADTYNYQIKKATSNSGFIKQLAKDLNLDSCSIKLIYKGKNLANSKGKIIDEGITEGATLLLFAVDKSAKLSKPKRSSDKKRSKISSAMYEEIPIPEIVKKGPPPGCMDGLHTPVSKFPKQPFVVYTKDGSIAKLSIESDAIFVEAKDGNKERLFDVTYNSERTKEVPNYPNYISLCLNTNDEMRVYHYIPKQYQNIFKDFFTSLMK</sequence>
<keyword evidence="3" id="KW-1185">Reference proteome</keyword>
<feature type="domain" description="Ubiquitin-like" evidence="1">
    <location>
        <begin position="1"/>
        <end position="76"/>
    </location>
</feature>
<dbReference type="VEuPathDB" id="TrichDB:TVAGG3_0402410"/>
<dbReference type="Gene3D" id="3.10.20.90">
    <property type="entry name" value="Phosphatidylinositol 3-kinase Catalytic Subunit, Chain A, domain 1"/>
    <property type="match status" value="1"/>
</dbReference>
<protein>
    <recommendedName>
        <fullName evidence="1">Ubiquitin-like domain-containing protein</fullName>
    </recommendedName>
</protein>
<dbReference type="EMBL" id="DS113740">
    <property type="protein sequence ID" value="EAX96875.1"/>
    <property type="molecule type" value="Genomic_DNA"/>
</dbReference>
<evidence type="ECO:0000313" key="3">
    <source>
        <dbReference type="Proteomes" id="UP000001542"/>
    </source>
</evidence>
<dbReference type="InterPro" id="IPR057455">
    <property type="entry name" value="UBFD1_C"/>
</dbReference>
<name>A2FDZ6_TRIV3</name>
<proteinExistence type="predicted"/>
<organism evidence="2 3">
    <name type="scientific">Trichomonas vaginalis (strain ATCC PRA-98 / G3)</name>
    <dbReference type="NCBI Taxonomy" id="412133"/>
    <lineage>
        <taxon>Eukaryota</taxon>
        <taxon>Metamonada</taxon>
        <taxon>Parabasalia</taxon>
        <taxon>Trichomonadida</taxon>
        <taxon>Trichomonadidae</taxon>
        <taxon>Trichomonas</taxon>
    </lineage>
</organism>
<dbReference type="InterPro" id="IPR000626">
    <property type="entry name" value="Ubiquitin-like_dom"/>
</dbReference>
<reference evidence="2" key="2">
    <citation type="journal article" date="2007" name="Science">
        <title>Draft genome sequence of the sexually transmitted pathogen Trichomonas vaginalis.</title>
        <authorList>
            <person name="Carlton J.M."/>
            <person name="Hirt R.P."/>
            <person name="Silva J.C."/>
            <person name="Delcher A.L."/>
            <person name="Schatz M."/>
            <person name="Zhao Q."/>
            <person name="Wortman J.R."/>
            <person name="Bidwell S.L."/>
            <person name="Alsmark U.C.M."/>
            <person name="Besteiro S."/>
            <person name="Sicheritz-Ponten T."/>
            <person name="Noel C.J."/>
            <person name="Dacks J.B."/>
            <person name="Foster P.G."/>
            <person name="Simillion C."/>
            <person name="Van de Peer Y."/>
            <person name="Miranda-Saavedra D."/>
            <person name="Barton G.J."/>
            <person name="Westrop G.D."/>
            <person name="Mueller S."/>
            <person name="Dessi D."/>
            <person name="Fiori P.L."/>
            <person name="Ren Q."/>
            <person name="Paulsen I."/>
            <person name="Zhang H."/>
            <person name="Bastida-Corcuera F.D."/>
            <person name="Simoes-Barbosa A."/>
            <person name="Brown M.T."/>
            <person name="Hayes R.D."/>
            <person name="Mukherjee M."/>
            <person name="Okumura C.Y."/>
            <person name="Schneider R."/>
            <person name="Smith A.J."/>
            <person name="Vanacova S."/>
            <person name="Villalvazo M."/>
            <person name="Haas B.J."/>
            <person name="Pertea M."/>
            <person name="Feldblyum T.V."/>
            <person name="Utterback T.R."/>
            <person name="Shu C.L."/>
            <person name="Osoegawa K."/>
            <person name="de Jong P.J."/>
            <person name="Hrdy I."/>
            <person name="Horvathova L."/>
            <person name="Zubacova Z."/>
            <person name="Dolezal P."/>
            <person name="Malik S.B."/>
            <person name="Logsdon J.M. Jr."/>
            <person name="Henze K."/>
            <person name="Gupta A."/>
            <person name="Wang C.C."/>
            <person name="Dunne R.L."/>
            <person name="Upcroft J.A."/>
            <person name="Upcroft P."/>
            <person name="White O."/>
            <person name="Salzberg S.L."/>
            <person name="Tang P."/>
            <person name="Chiu C.-H."/>
            <person name="Lee Y.-S."/>
            <person name="Embley T.M."/>
            <person name="Coombs G.H."/>
            <person name="Mottram J.C."/>
            <person name="Tachezy J."/>
            <person name="Fraser-Liggett C.M."/>
            <person name="Johnson P.J."/>
        </authorList>
    </citation>
    <scope>NUCLEOTIDE SEQUENCE [LARGE SCALE GENOMIC DNA]</scope>
    <source>
        <strain evidence="2">G3</strain>
    </source>
</reference>
<dbReference type="KEGG" id="tva:4754652"/>
<dbReference type="VEuPathDB" id="TrichDB:TVAG_390820"/>
<dbReference type="CDD" id="cd17039">
    <property type="entry name" value="Ubl_ubiquitin_like"/>
    <property type="match status" value="1"/>
</dbReference>
<dbReference type="RefSeq" id="XP_001309805.1">
    <property type="nucleotide sequence ID" value="XM_001309804.1"/>
</dbReference>